<feature type="compositionally biased region" description="Polar residues" evidence="4">
    <location>
        <begin position="20"/>
        <end position="30"/>
    </location>
</feature>
<dbReference type="Proteomes" id="UP000245252">
    <property type="component" value="Unassembled WGS sequence"/>
</dbReference>
<dbReference type="OrthoDB" id="9814495at2"/>
<proteinExistence type="predicted"/>
<reference evidence="7 8" key="1">
    <citation type="submission" date="2018-05" db="EMBL/GenBank/DDBJ databases">
        <title>The draft genome of strain NS-104.</title>
        <authorList>
            <person name="Hang P."/>
            <person name="Jiang J."/>
        </authorList>
    </citation>
    <scope>NUCLEOTIDE SEQUENCE [LARGE SCALE GENOMIC DNA]</scope>
    <source>
        <strain evidence="7 8">NS-104</strain>
    </source>
</reference>
<dbReference type="SMART" id="SM00448">
    <property type="entry name" value="REC"/>
    <property type="match status" value="1"/>
</dbReference>
<evidence type="ECO:0000256" key="3">
    <source>
        <dbReference type="PROSITE-ProRule" id="PRU00169"/>
    </source>
</evidence>
<keyword evidence="8" id="KW-1185">Reference proteome</keyword>
<organism evidence="7 8">
    <name type="scientific">Metarhizobium album</name>
    <dbReference type="NCBI Taxonomy" id="2182425"/>
    <lineage>
        <taxon>Bacteria</taxon>
        <taxon>Pseudomonadati</taxon>
        <taxon>Pseudomonadota</taxon>
        <taxon>Alphaproteobacteria</taxon>
        <taxon>Hyphomicrobiales</taxon>
        <taxon>Rhizobiaceae</taxon>
        <taxon>Metarhizobium</taxon>
    </lineage>
</organism>
<dbReference type="GO" id="GO:0003677">
    <property type="term" value="F:DNA binding"/>
    <property type="evidence" value="ECO:0007669"/>
    <property type="project" value="UniProtKB-KW"/>
</dbReference>
<dbReference type="PROSITE" id="PS50043">
    <property type="entry name" value="HTH_LUXR_2"/>
    <property type="match status" value="1"/>
</dbReference>
<evidence type="ECO:0000259" key="6">
    <source>
        <dbReference type="PROSITE" id="PS50110"/>
    </source>
</evidence>
<dbReference type="Pfam" id="PF00072">
    <property type="entry name" value="Response_reg"/>
    <property type="match status" value="1"/>
</dbReference>
<dbReference type="InterPro" id="IPR000792">
    <property type="entry name" value="Tscrpt_reg_LuxR_C"/>
</dbReference>
<feature type="domain" description="Response regulatory" evidence="6">
    <location>
        <begin position="67"/>
        <end position="188"/>
    </location>
</feature>
<evidence type="ECO:0000313" key="7">
    <source>
        <dbReference type="EMBL" id="PWE56094.1"/>
    </source>
</evidence>
<dbReference type="SUPFAM" id="SSF52172">
    <property type="entry name" value="CheY-like"/>
    <property type="match status" value="1"/>
</dbReference>
<dbReference type="SMART" id="SM00421">
    <property type="entry name" value="HTH_LUXR"/>
    <property type="match status" value="1"/>
</dbReference>
<feature type="modified residue" description="4-aspartylphosphate" evidence="3">
    <location>
        <position position="123"/>
    </location>
</feature>
<dbReference type="InterPro" id="IPR011006">
    <property type="entry name" value="CheY-like_superfamily"/>
</dbReference>
<dbReference type="GO" id="GO:0000160">
    <property type="term" value="P:phosphorelay signal transduction system"/>
    <property type="evidence" value="ECO:0007669"/>
    <property type="project" value="InterPro"/>
</dbReference>
<comment type="caution">
    <text evidence="7">The sequence shown here is derived from an EMBL/GenBank/DDBJ whole genome shotgun (WGS) entry which is preliminary data.</text>
</comment>
<protein>
    <submittedName>
        <fullName evidence="7">DNA-binding response regulator</fullName>
    </submittedName>
</protein>
<dbReference type="Pfam" id="PF00196">
    <property type="entry name" value="GerE"/>
    <property type="match status" value="1"/>
</dbReference>
<dbReference type="InterPro" id="IPR058245">
    <property type="entry name" value="NreC/VraR/RcsB-like_REC"/>
</dbReference>
<accession>A0A2U2DS03</accession>
<evidence type="ECO:0000313" key="8">
    <source>
        <dbReference type="Proteomes" id="UP000245252"/>
    </source>
</evidence>
<keyword evidence="1 3" id="KW-0597">Phosphoprotein</keyword>
<keyword evidence="2 7" id="KW-0238">DNA-binding</keyword>
<feature type="domain" description="HTH luxR-type" evidence="5">
    <location>
        <begin position="218"/>
        <end position="283"/>
    </location>
</feature>
<name>A0A2U2DS03_9HYPH</name>
<evidence type="ECO:0000256" key="2">
    <source>
        <dbReference type="ARBA" id="ARBA00023125"/>
    </source>
</evidence>
<dbReference type="AlphaFoldDB" id="A0A2U2DS03"/>
<evidence type="ECO:0000256" key="1">
    <source>
        <dbReference type="ARBA" id="ARBA00022553"/>
    </source>
</evidence>
<dbReference type="PROSITE" id="PS50110">
    <property type="entry name" value="RESPONSE_REGULATORY"/>
    <property type="match status" value="1"/>
</dbReference>
<dbReference type="InterPro" id="IPR001789">
    <property type="entry name" value="Sig_transdc_resp-reg_receiver"/>
</dbReference>
<gene>
    <name evidence="7" type="ORF">DEM27_11690</name>
</gene>
<evidence type="ECO:0000259" key="5">
    <source>
        <dbReference type="PROSITE" id="PS50043"/>
    </source>
</evidence>
<dbReference type="EMBL" id="QFBC01000004">
    <property type="protein sequence ID" value="PWE56094.1"/>
    <property type="molecule type" value="Genomic_DNA"/>
</dbReference>
<dbReference type="GO" id="GO:0006355">
    <property type="term" value="P:regulation of DNA-templated transcription"/>
    <property type="evidence" value="ECO:0007669"/>
    <property type="project" value="InterPro"/>
</dbReference>
<dbReference type="InterPro" id="IPR039420">
    <property type="entry name" value="WalR-like"/>
</dbReference>
<feature type="region of interest" description="Disordered" evidence="4">
    <location>
        <begin position="1"/>
        <end position="37"/>
    </location>
</feature>
<evidence type="ECO:0000256" key="4">
    <source>
        <dbReference type="SAM" id="MobiDB-lite"/>
    </source>
</evidence>
<dbReference type="CDD" id="cd17535">
    <property type="entry name" value="REC_NarL-like"/>
    <property type="match status" value="1"/>
</dbReference>
<dbReference type="PANTHER" id="PTHR43214">
    <property type="entry name" value="TWO-COMPONENT RESPONSE REGULATOR"/>
    <property type="match status" value="1"/>
</dbReference>
<dbReference type="CDD" id="cd06170">
    <property type="entry name" value="LuxR_C_like"/>
    <property type="match status" value="1"/>
</dbReference>
<sequence>MPRAIRKTPHPTVRDAGSDPATSGFGQPGSTAAPRRNGAMAASCCGWFCRSRRRAQENNMDVVSARNVIVVEDNRETRQWICETLRHHFDRANPLPAANCEEAEAILADAEAHGHKIDLALVDINLPDGSGIAIIQRIARSFPETLPVVVTIFEDDATLFNALAAGARGYVLKGVKTESLVEQIRRIEHGEPPISPQIAHRILAYFRGKLPHVPVQDAADSTDRLTQREMEILRLLGKGLTAMDISVALGISRNTCTTHIKAIYRKLGISTRAEAALEANRRGLV</sequence>
<dbReference type="PRINTS" id="PR00038">
    <property type="entry name" value="HTHLUXR"/>
</dbReference>
<dbReference type="Gene3D" id="3.40.50.2300">
    <property type="match status" value="1"/>
</dbReference>